<evidence type="ECO:0000313" key="6">
    <source>
        <dbReference type="Proteomes" id="UP000293637"/>
    </source>
</evidence>
<dbReference type="EMBL" id="CP041722">
    <property type="protein sequence ID" value="QEX39064.1"/>
    <property type="molecule type" value="Genomic_DNA"/>
</dbReference>
<dbReference type="STRING" id="28035.B6N84_07820"/>
<reference evidence="2 5" key="1">
    <citation type="submission" date="2016-01" db="EMBL/GenBank/DDBJ databases">
        <authorList>
            <person name="Mitreva M."/>
            <person name="Pepin K.H."/>
            <person name="Mihindukulasuriya K.A."/>
            <person name="Fulton R."/>
            <person name="Fronick C."/>
            <person name="O'Laughlin M."/>
            <person name="Miner T."/>
            <person name="Herter B."/>
            <person name="Rosa B.A."/>
            <person name="Cordes M."/>
            <person name="Tomlinson C."/>
            <person name="Wollam A."/>
            <person name="Palsikar V.B."/>
            <person name="Mardis E.R."/>
            <person name="Wilson R.K."/>
        </authorList>
    </citation>
    <scope>NUCLEOTIDE SEQUENCE [LARGE SCALE GENOMIC DNA]</scope>
    <source>
        <strain evidence="2 5">MJR7738</strain>
    </source>
</reference>
<dbReference type="GeneID" id="58089901"/>
<evidence type="ECO:0000313" key="3">
    <source>
        <dbReference type="EMBL" id="QEX39064.1"/>
    </source>
</evidence>
<dbReference type="EMBL" id="SCHB01000004">
    <property type="protein sequence ID" value="TBW72057.1"/>
    <property type="molecule type" value="Genomic_DNA"/>
</dbReference>
<dbReference type="Pfam" id="PF11868">
    <property type="entry name" value="DUF3388"/>
    <property type="match status" value="1"/>
</dbReference>
<evidence type="ECO:0000313" key="5">
    <source>
        <dbReference type="Proteomes" id="UP000070063"/>
    </source>
</evidence>
<accession>A0A133Q3P3</accession>
<protein>
    <submittedName>
        <fullName evidence="2">ACT domain protein</fullName>
    </submittedName>
    <submittedName>
        <fullName evidence="4">DUF3388 domain-containing protein</fullName>
    </submittedName>
</protein>
<dbReference type="EMBL" id="LRQI01000074">
    <property type="protein sequence ID" value="KXA37480.1"/>
    <property type="molecule type" value="Genomic_DNA"/>
</dbReference>
<evidence type="ECO:0000313" key="4">
    <source>
        <dbReference type="EMBL" id="TBW72057.1"/>
    </source>
</evidence>
<dbReference type="eggNOG" id="ENOG502Z7SI">
    <property type="taxonomic scope" value="Bacteria"/>
</dbReference>
<dbReference type="SUPFAM" id="SSF55021">
    <property type="entry name" value="ACT-like"/>
    <property type="match status" value="1"/>
</dbReference>
<dbReference type="Proteomes" id="UP000325462">
    <property type="component" value="Chromosome"/>
</dbReference>
<evidence type="ECO:0000313" key="7">
    <source>
        <dbReference type="Proteomes" id="UP000325462"/>
    </source>
</evidence>
<reference evidence="4 6" key="2">
    <citation type="journal article" date="2019" name="Sci. Transl. Med.">
        <title>Quorum sensing between bacterial species on the skin protects against epidermal injury in atopic dermatitis.</title>
        <authorList>
            <person name="Williams M.R."/>
        </authorList>
    </citation>
    <scope>NUCLEOTIDE SEQUENCE [LARGE SCALE GENOMIC DNA]</scope>
    <source>
        <strain evidence="4 6">E7</strain>
    </source>
</reference>
<dbReference type="PROSITE" id="PS51671">
    <property type="entry name" value="ACT"/>
    <property type="match status" value="1"/>
</dbReference>
<evidence type="ECO:0000259" key="1">
    <source>
        <dbReference type="PROSITE" id="PS51671"/>
    </source>
</evidence>
<gene>
    <name evidence="4" type="ORF">EQ812_07180</name>
    <name evidence="3" type="ORF">FO454_09260</name>
    <name evidence="2" type="ORF">HMPREF3225_01653</name>
</gene>
<reference evidence="3 7" key="3">
    <citation type="submission" date="2019-07" db="EMBL/GenBank/DDBJ databases">
        <title>Comparative genome analysis of staphylococcus lugdunensis shows clonal complex-dependent diversity of the putative virulence factor, ess/type vii locus.</title>
        <authorList>
            <person name="Lebeurre J."/>
            <person name="Dahyot S."/>
            <person name="Diene S."/>
            <person name="Paulay A."/>
            <person name="Aubourg M."/>
            <person name="Argemi X."/>
            <person name="Giard J.-C."/>
            <person name="Tournier I."/>
            <person name="Francois P."/>
            <person name="Pestel-Caron M."/>
        </authorList>
    </citation>
    <scope>NUCLEOTIDE SEQUENCE [LARGE SCALE GENOMIC DNA]</scope>
    <source>
        <strain evidence="3 7">SL13</strain>
    </source>
</reference>
<proteinExistence type="predicted"/>
<dbReference type="AlphaFoldDB" id="A0A133Q3P3"/>
<dbReference type="InterPro" id="IPR024514">
    <property type="entry name" value="DUF3388"/>
</dbReference>
<name>A0A133Q3P3_STALU</name>
<sequence length="277" mass="31852">MAIIEKKEWYLEYRITLNRPGLLGDVSSLLGMLGISIVTINGVDQGKRGLLIKTDSLEKVKRFENIISEVNDIEITKLRLPELRDRLAVRHGRYIEQDADDKKTFRFEREDLGLLVDFLAELFKEEGHKLIGIRGMPRVGKTESIVAGSVCAHKRWLFISSTLIKQTVRSSLIKGEYESNHVYIIDGAVTGRETNQKHQELVREVMTLPSIKVVEHPDLFVETSEYTMDDFDYIIELRENKLQKIEYEHMKAQTQKVQSKNNLDFGDPFGGGFGFFE</sequence>
<evidence type="ECO:0000313" key="2">
    <source>
        <dbReference type="EMBL" id="KXA37480.1"/>
    </source>
</evidence>
<dbReference type="PIRSF" id="PIRSF021288">
    <property type="entry name" value="UCP021288_ACT"/>
    <property type="match status" value="1"/>
</dbReference>
<dbReference type="OMA" id="IRHGRYI"/>
<dbReference type="Proteomes" id="UP000293637">
    <property type="component" value="Unassembled WGS sequence"/>
</dbReference>
<organism evidence="4 6">
    <name type="scientific">Staphylococcus lugdunensis</name>
    <dbReference type="NCBI Taxonomy" id="28035"/>
    <lineage>
        <taxon>Bacteria</taxon>
        <taxon>Bacillati</taxon>
        <taxon>Bacillota</taxon>
        <taxon>Bacilli</taxon>
        <taxon>Bacillales</taxon>
        <taxon>Staphylococcaceae</taxon>
        <taxon>Staphylococcus</taxon>
    </lineage>
</organism>
<dbReference type="RefSeq" id="WP_002459263.1">
    <property type="nucleotide sequence ID" value="NZ_AP021848.1"/>
</dbReference>
<feature type="domain" description="ACT" evidence="1">
    <location>
        <begin position="11"/>
        <end position="86"/>
    </location>
</feature>
<dbReference type="InterPro" id="IPR002912">
    <property type="entry name" value="ACT_dom"/>
</dbReference>
<dbReference type="InterPro" id="IPR045865">
    <property type="entry name" value="ACT-like_dom_sf"/>
</dbReference>
<dbReference type="Proteomes" id="UP000070063">
    <property type="component" value="Unassembled WGS sequence"/>
</dbReference>
<keyword evidence="7" id="KW-1185">Reference proteome</keyword>
<dbReference type="InterPro" id="IPR016784">
    <property type="entry name" value="UCP021288_ACT"/>
</dbReference>